<dbReference type="Gene3D" id="3.40.47.10">
    <property type="match status" value="2"/>
</dbReference>
<name>A0A839E1V8_9PSEU</name>
<evidence type="ECO:0000313" key="8">
    <source>
        <dbReference type="EMBL" id="MBA8825705.1"/>
    </source>
</evidence>
<dbReference type="GO" id="GO:0006635">
    <property type="term" value="P:fatty acid beta-oxidation"/>
    <property type="evidence" value="ECO:0007669"/>
    <property type="project" value="TreeGrafter"/>
</dbReference>
<dbReference type="CDD" id="cd00751">
    <property type="entry name" value="thiolase"/>
    <property type="match status" value="1"/>
</dbReference>
<evidence type="ECO:0000256" key="1">
    <source>
        <dbReference type="ARBA" id="ARBA00010982"/>
    </source>
</evidence>
<dbReference type="Proteomes" id="UP000569329">
    <property type="component" value="Unassembled WGS sequence"/>
</dbReference>
<comment type="similarity">
    <text evidence="1 5">Belongs to the thiolase-like superfamily. Thiolase family.</text>
</comment>
<dbReference type="EMBL" id="JACGWZ010000004">
    <property type="protein sequence ID" value="MBA8825705.1"/>
    <property type="molecule type" value="Genomic_DNA"/>
</dbReference>
<organism evidence="8 9">
    <name type="scientific">Halosaccharopolyspora lacisalsi</name>
    <dbReference type="NCBI Taxonomy" id="1000566"/>
    <lineage>
        <taxon>Bacteria</taxon>
        <taxon>Bacillati</taxon>
        <taxon>Actinomycetota</taxon>
        <taxon>Actinomycetes</taxon>
        <taxon>Pseudonocardiales</taxon>
        <taxon>Pseudonocardiaceae</taxon>
        <taxon>Halosaccharopolyspora</taxon>
    </lineage>
</organism>
<dbReference type="InterPro" id="IPR016039">
    <property type="entry name" value="Thiolase-like"/>
</dbReference>
<dbReference type="AlphaFoldDB" id="A0A839E1V8"/>
<reference evidence="8 9" key="1">
    <citation type="submission" date="2020-07" db="EMBL/GenBank/DDBJ databases">
        <title>Sequencing the genomes of 1000 actinobacteria strains.</title>
        <authorList>
            <person name="Klenk H.-P."/>
        </authorList>
    </citation>
    <scope>NUCLEOTIDE SEQUENCE [LARGE SCALE GENOMIC DNA]</scope>
    <source>
        <strain evidence="8 9">DSM 45975</strain>
    </source>
</reference>
<dbReference type="EC" id="2.3.1.16" evidence="8"/>
<dbReference type="PIRSF" id="PIRSF000429">
    <property type="entry name" value="Ac-CoA_Ac_transf"/>
    <property type="match status" value="1"/>
</dbReference>
<dbReference type="NCBIfam" id="TIGR01930">
    <property type="entry name" value="AcCoA-C-Actrans"/>
    <property type="match status" value="1"/>
</dbReference>
<dbReference type="SUPFAM" id="SSF53901">
    <property type="entry name" value="Thiolase-like"/>
    <property type="match status" value="2"/>
</dbReference>
<feature type="domain" description="Thiolase N-terminal" evidence="6">
    <location>
        <begin position="20"/>
        <end position="273"/>
    </location>
</feature>
<dbReference type="InterPro" id="IPR020617">
    <property type="entry name" value="Thiolase_C"/>
</dbReference>
<sequence length="418" mass="43521">MAAPASAPADTSAPRALRNVVFVDGVRTPFGKAGPKGMYAETRADDMIVKVIRELLRRHPEMPAERVDEVAIAATTQTGDQGMTIGRTASLLAGLPKSVPGFAIDRMCAGAMTAVTTTAGGIAFGAQDITIAGGVEHMGHHPMGEGADPNPRFVSDKIVDSSAMVMGSTAENLHDRYPEISKQRADAYAALSQQRFGAAAKAGRIAADLAPVAIRSAEQGWGLATADEPPRPETTVESLQGLKTPFRPHGRVTPGNAAGLNDGATGCLLAAEDTAAELGLPVGMRLVGYSFAGVEPEVMGTGPIPATEKALERAGLSIDDIGLFEINEAFAVQVLAFLDHFGIAEDDDRVNPWGGAIACGHPLASSGVRLMSQLSRHFADNPDVRYGITTMCVGFGMGGTVIWENPHYTGGAHKGGTQ</sequence>
<dbReference type="GO" id="GO:0003988">
    <property type="term" value="F:acetyl-CoA C-acyltransferase activity"/>
    <property type="evidence" value="ECO:0007669"/>
    <property type="project" value="UniProtKB-EC"/>
</dbReference>
<dbReference type="Pfam" id="PF02803">
    <property type="entry name" value="Thiolase_C"/>
    <property type="match status" value="1"/>
</dbReference>
<evidence type="ECO:0000259" key="7">
    <source>
        <dbReference type="Pfam" id="PF02803"/>
    </source>
</evidence>
<dbReference type="InterPro" id="IPR020613">
    <property type="entry name" value="Thiolase_CS"/>
</dbReference>
<dbReference type="PANTHER" id="PTHR43853:SF2">
    <property type="entry name" value="3-OXOADIPYL-COA_3-OXO-5,6-DEHYDROSUBERYL-COA THIOLASE"/>
    <property type="match status" value="1"/>
</dbReference>
<evidence type="ECO:0000313" key="9">
    <source>
        <dbReference type="Proteomes" id="UP000569329"/>
    </source>
</evidence>
<evidence type="ECO:0000259" key="6">
    <source>
        <dbReference type="Pfam" id="PF00108"/>
    </source>
</evidence>
<protein>
    <submittedName>
        <fullName evidence="8">Acetyl-CoA acyltransferase</fullName>
        <ecNumber evidence="8">2.3.1.16</ecNumber>
    </submittedName>
</protein>
<evidence type="ECO:0000256" key="4">
    <source>
        <dbReference type="PIRSR" id="PIRSR000429-1"/>
    </source>
</evidence>
<evidence type="ECO:0000256" key="2">
    <source>
        <dbReference type="ARBA" id="ARBA00022679"/>
    </source>
</evidence>
<dbReference type="GO" id="GO:0005737">
    <property type="term" value="C:cytoplasm"/>
    <property type="evidence" value="ECO:0007669"/>
    <property type="project" value="UniProtKB-ARBA"/>
</dbReference>
<dbReference type="Pfam" id="PF00108">
    <property type="entry name" value="Thiolase_N"/>
    <property type="match status" value="1"/>
</dbReference>
<keyword evidence="2 5" id="KW-0808">Transferase</keyword>
<feature type="active site" description="Acyl-thioester intermediate" evidence="4">
    <location>
        <position position="108"/>
    </location>
</feature>
<accession>A0A839E1V8</accession>
<feature type="domain" description="Thiolase C-terminal" evidence="7">
    <location>
        <begin position="285"/>
        <end position="404"/>
    </location>
</feature>
<gene>
    <name evidence="8" type="ORF">FHX42_003071</name>
</gene>
<dbReference type="PROSITE" id="PS00737">
    <property type="entry name" value="THIOLASE_2"/>
    <property type="match status" value="1"/>
</dbReference>
<proteinExistence type="inferred from homology"/>
<evidence type="ECO:0000256" key="5">
    <source>
        <dbReference type="RuleBase" id="RU003557"/>
    </source>
</evidence>
<dbReference type="PANTHER" id="PTHR43853">
    <property type="entry name" value="3-KETOACYL-COA THIOLASE, PEROXISOMAL"/>
    <property type="match status" value="1"/>
</dbReference>
<dbReference type="InterPro" id="IPR020616">
    <property type="entry name" value="Thiolase_N"/>
</dbReference>
<feature type="active site" description="Proton acceptor" evidence="4">
    <location>
        <position position="392"/>
    </location>
</feature>
<keyword evidence="3 5" id="KW-0012">Acyltransferase</keyword>
<keyword evidence="9" id="KW-1185">Reference proteome</keyword>
<evidence type="ECO:0000256" key="3">
    <source>
        <dbReference type="ARBA" id="ARBA00023315"/>
    </source>
</evidence>
<dbReference type="InterPro" id="IPR002155">
    <property type="entry name" value="Thiolase"/>
</dbReference>
<feature type="active site" description="Proton acceptor" evidence="4">
    <location>
        <position position="361"/>
    </location>
</feature>
<comment type="caution">
    <text evidence="8">The sequence shown here is derived from an EMBL/GenBank/DDBJ whole genome shotgun (WGS) entry which is preliminary data.</text>
</comment>
<dbReference type="InterPro" id="IPR050215">
    <property type="entry name" value="Thiolase-like_sf_Thiolase"/>
</dbReference>
<dbReference type="GO" id="GO:0010124">
    <property type="term" value="P:phenylacetate catabolic process"/>
    <property type="evidence" value="ECO:0007669"/>
    <property type="project" value="TreeGrafter"/>
</dbReference>